<keyword evidence="1" id="KW-0812">Transmembrane</keyword>
<evidence type="ECO:0000313" key="3">
    <source>
        <dbReference type="EMBL" id="GAA5049239.1"/>
    </source>
</evidence>
<gene>
    <name evidence="3" type="ORF">GCM10023318_17890</name>
</gene>
<feature type="transmembrane region" description="Helical" evidence="1">
    <location>
        <begin position="271"/>
        <end position="295"/>
    </location>
</feature>
<organism evidence="3 4">
    <name type="scientific">Nocardia callitridis</name>
    <dbReference type="NCBI Taxonomy" id="648753"/>
    <lineage>
        <taxon>Bacteria</taxon>
        <taxon>Bacillati</taxon>
        <taxon>Actinomycetota</taxon>
        <taxon>Actinomycetes</taxon>
        <taxon>Mycobacteriales</taxon>
        <taxon>Nocardiaceae</taxon>
        <taxon>Nocardia</taxon>
    </lineage>
</organism>
<protein>
    <recommendedName>
        <fullName evidence="2">NERD domain-containing protein</fullName>
    </recommendedName>
</protein>
<comment type="caution">
    <text evidence="3">The sequence shown here is derived from an EMBL/GenBank/DDBJ whole genome shotgun (WGS) entry which is preliminary data.</text>
</comment>
<sequence>MLVRVQNAAGTDAERALIEWLRTWTEPGSPHGVATINCGLFHENKPHQFDAVVWTPTSCVIIESETLSAAKDGVLEIPLNGPWMLEGDPAPIVSKDQRTPLDKSRDHTFALQSWLAARGLGQRAVHGLAVVVPPNGTSLKIDQAWSDPSFDVVLGDDPGRLEHYFQVLASQEKQLWTVNDVAIAFRGLGLLAFLPSPQELLDEGFIGPVDVTLWHGGPTQAQAEQYDEELKQAELARHRPYHAVTSPWYSPWRLYPRESGNIDFGRAFMRISLAVGMVIAVVWILWFVVTAIVTYGPG</sequence>
<keyword evidence="4" id="KW-1185">Reference proteome</keyword>
<dbReference type="InterPro" id="IPR011528">
    <property type="entry name" value="NERD"/>
</dbReference>
<dbReference type="Proteomes" id="UP001500603">
    <property type="component" value="Unassembled WGS sequence"/>
</dbReference>
<dbReference type="RefSeq" id="WP_345494759.1">
    <property type="nucleotide sequence ID" value="NZ_BAABJM010000002.1"/>
</dbReference>
<evidence type="ECO:0000259" key="2">
    <source>
        <dbReference type="Pfam" id="PF08378"/>
    </source>
</evidence>
<proteinExistence type="predicted"/>
<keyword evidence="1" id="KW-0472">Membrane</keyword>
<reference evidence="4" key="1">
    <citation type="journal article" date="2019" name="Int. J. Syst. Evol. Microbiol.">
        <title>The Global Catalogue of Microorganisms (GCM) 10K type strain sequencing project: providing services to taxonomists for standard genome sequencing and annotation.</title>
        <authorList>
            <consortium name="The Broad Institute Genomics Platform"/>
            <consortium name="The Broad Institute Genome Sequencing Center for Infectious Disease"/>
            <person name="Wu L."/>
            <person name="Ma J."/>
        </authorList>
    </citation>
    <scope>NUCLEOTIDE SEQUENCE [LARGE SCALE GENOMIC DNA]</scope>
    <source>
        <strain evidence="4">JCM 18298</strain>
    </source>
</reference>
<accession>A0ABP9K4C6</accession>
<name>A0ABP9K4C6_9NOCA</name>
<keyword evidence="1" id="KW-1133">Transmembrane helix</keyword>
<evidence type="ECO:0000313" key="4">
    <source>
        <dbReference type="Proteomes" id="UP001500603"/>
    </source>
</evidence>
<feature type="domain" description="NERD" evidence="2">
    <location>
        <begin position="10"/>
        <end position="131"/>
    </location>
</feature>
<dbReference type="EMBL" id="BAABJM010000002">
    <property type="protein sequence ID" value="GAA5049239.1"/>
    <property type="molecule type" value="Genomic_DNA"/>
</dbReference>
<dbReference type="Pfam" id="PF08378">
    <property type="entry name" value="NERD"/>
    <property type="match status" value="1"/>
</dbReference>
<evidence type="ECO:0000256" key="1">
    <source>
        <dbReference type="SAM" id="Phobius"/>
    </source>
</evidence>